<evidence type="ECO:0000313" key="3">
    <source>
        <dbReference type="Ensembl" id="ENSCABP00000008963.1"/>
    </source>
</evidence>
<dbReference type="Proteomes" id="UP000694404">
    <property type="component" value="Unplaced"/>
</dbReference>
<reference evidence="3" key="1">
    <citation type="submission" date="2025-08" db="UniProtKB">
        <authorList>
            <consortium name="Ensembl"/>
        </authorList>
    </citation>
    <scope>IDENTIFICATION</scope>
</reference>
<dbReference type="InterPro" id="IPR011162">
    <property type="entry name" value="MHC_I/II-like_Ag-recog"/>
</dbReference>
<evidence type="ECO:0000256" key="2">
    <source>
        <dbReference type="SAM" id="MobiDB-lite"/>
    </source>
</evidence>
<feature type="region of interest" description="Disordered" evidence="2">
    <location>
        <begin position="111"/>
        <end position="130"/>
    </location>
</feature>
<sequence length="130" mass="14748">RPRQQVQTLLPVLSAADKLNLTSVALGHHSLAVLVTAIINKDGTHHFIMIARLDDIKIAYYRSDTREVRPTQEWVAQTLGAEYLQEKTQQFWRHEEGSKVETRSVWRQRDQVTSWPRKGAEQRGGAGGGC</sequence>
<dbReference type="AlphaFoldDB" id="A0A8C0GGH6"/>
<proteinExistence type="predicted"/>
<reference evidence="3" key="2">
    <citation type="submission" date="2025-09" db="UniProtKB">
        <authorList>
            <consortium name="Ensembl"/>
        </authorList>
    </citation>
    <scope>IDENTIFICATION</scope>
</reference>
<organism evidence="3 4">
    <name type="scientific">Chelonoidis abingdonii</name>
    <name type="common">Abingdon island giant tortoise</name>
    <name type="synonym">Testudo abingdonii</name>
    <dbReference type="NCBI Taxonomy" id="106734"/>
    <lineage>
        <taxon>Eukaryota</taxon>
        <taxon>Metazoa</taxon>
        <taxon>Chordata</taxon>
        <taxon>Craniata</taxon>
        <taxon>Vertebrata</taxon>
        <taxon>Euteleostomi</taxon>
        <taxon>Archelosauria</taxon>
        <taxon>Testudinata</taxon>
        <taxon>Testudines</taxon>
        <taxon>Cryptodira</taxon>
        <taxon>Durocryptodira</taxon>
        <taxon>Testudinoidea</taxon>
        <taxon>Testudinidae</taxon>
        <taxon>Chelonoidis</taxon>
    </lineage>
</organism>
<evidence type="ECO:0000256" key="1">
    <source>
        <dbReference type="ARBA" id="ARBA00023180"/>
    </source>
</evidence>
<keyword evidence="1" id="KW-0325">Glycoprotein</keyword>
<evidence type="ECO:0000313" key="4">
    <source>
        <dbReference type="Proteomes" id="UP000694404"/>
    </source>
</evidence>
<accession>A0A8C0GGH6</accession>
<dbReference type="Gene3D" id="3.30.500.10">
    <property type="entry name" value="MHC class I-like antigen recognition-like"/>
    <property type="match status" value="1"/>
</dbReference>
<dbReference type="InterPro" id="IPR037055">
    <property type="entry name" value="MHC_I-like_Ag-recog_sf"/>
</dbReference>
<name>A0A8C0GGH6_CHEAB</name>
<keyword evidence="4" id="KW-1185">Reference proteome</keyword>
<protein>
    <recommendedName>
        <fullName evidence="5">MHC class I antigen</fullName>
    </recommendedName>
</protein>
<dbReference type="SUPFAM" id="SSF54452">
    <property type="entry name" value="MHC antigen-recognition domain"/>
    <property type="match status" value="1"/>
</dbReference>
<evidence type="ECO:0008006" key="5">
    <source>
        <dbReference type="Google" id="ProtNLM"/>
    </source>
</evidence>
<dbReference type="Ensembl" id="ENSCABT00000009827.1">
    <property type="protein sequence ID" value="ENSCABP00000008963.1"/>
    <property type="gene ID" value="ENSCABG00000006746.1"/>
</dbReference>